<reference evidence="2" key="1">
    <citation type="journal article" date="2021" name="Front. Plant Sci.">
        <title>Chromosome-Scale Genome Assembly for Chinese Sour Jujube and Insights Into Its Genome Evolution and Domestication Signature.</title>
        <authorList>
            <person name="Shen L.-Y."/>
            <person name="Luo H."/>
            <person name="Wang X.-L."/>
            <person name="Wang X.-M."/>
            <person name="Qiu X.-J."/>
            <person name="Liu H."/>
            <person name="Zhou S.-S."/>
            <person name="Jia K.-H."/>
            <person name="Nie S."/>
            <person name="Bao Y.-T."/>
            <person name="Zhang R.-G."/>
            <person name="Yun Q.-Z."/>
            <person name="Chai Y.-H."/>
            <person name="Lu J.-Y."/>
            <person name="Li Y."/>
            <person name="Zhao S.-W."/>
            <person name="Mao J.-F."/>
            <person name="Jia S.-G."/>
            <person name="Mao Y.-M."/>
        </authorList>
    </citation>
    <scope>NUCLEOTIDE SEQUENCE</scope>
    <source>
        <strain evidence="2">AT0</strain>
        <tissue evidence="2">Leaf</tissue>
    </source>
</reference>
<evidence type="ECO:0000313" key="2">
    <source>
        <dbReference type="EMBL" id="KAH7524677.1"/>
    </source>
</evidence>
<accession>A0A978V9U2</accession>
<evidence type="ECO:0000256" key="1">
    <source>
        <dbReference type="SAM" id="Phobius"/>
    </source>
</evidence>
<feature type="transmembrane region" description="Helical" evidence="1">
    <location>
        <begin position="310"/>
        <end position="331"/>
    </location>
</feature>
<dbReference type="InterPro" id="IPR004158">
    <property type="entry name" value="DUF247_pln"/>
</dbReference>
<comment type="caution">
    <text evidence="2">The sequence shown here is derived from an EMBL/GenBank/DDBJ whole genome shotgun (WGS) entry which is preliminary data.</text>
</comment>
<sequence length="334" mass="38539">MEEHKMRYLGDYLQWTHESLESYIKIVKESEPRLRSCYAETIGFSSDGFVKIILVDSASIIDVLLRFSIPEFQDEHERIFNKPFMLQDVRPELLLLENQLPFFILEELCKPDKITLPSGCSENLSMIELSRKFFTKFLPLEGTEEKLEEIERANVAHFVDFLRKWYIPSKPRNGGKCKCLTAPGMTELHRAGVNETELILGNLIAFEQCHCDDNYLNDYVIIMYRLVSTPTDMDLLVRHGIVVNGIGDSGGGATLINKFVDVVIINSYAFYFADICEEQNVFCRSFRYILKAIWLSWKKNLKEKYFNTPWAVMSVIVATLLLVLTIIQTVCSII</sequence>
<dbReference type="AlphaFoldDB" id="A0A978V9U2"/>
<keyword evidence="1" id="KW-0472">Membrane</keyword>
<proteinExistence type="predicted"/>
<keyword evidence="1" id="KW-1133">Transmembrane helix</keyword>
<dbReference type="Pfam" id="PF03140">
    <property type="entry name" value="DUF247"/>
    <property type="match status" value="2"/>
</dbReference>
<dbReference type="EMBL" id="JAEACU010000006">
    <property type="protein sequence ID" value="KAH7524677.1"/>
    <property type="molecule type" value="Genomic_DNA"/>
</dbReference>
<evidence type="ECO:0000313" key="3">
    <source>
        <dbReference type="Proteomes" id="UP000813462"/>
    </source>
</evidence>
<organism evidence="2 3">
    <name type="scientific">Ziziphus jujuba var. spinosa</name>
    <dbReference type="NCBI Taxonomy" id="714518"/>
    <lineage>
        <taxon>Eukaryota</taxon>
        <taxon>Viridiplantae</taxon>
        <taxon>Streptophyta</taxon>
        <taxon>Embryophyta</taxon>
        <taxon>Tracheophyta</taxon>
        <taxon>Spermatophyta</taxon>
        <taxon>Magnoliopsida</taxon>
        <taxon>eudicotyledons</taxon>
        <taxon>Gunneridae</taxon>
        <taxon>Pentapetalae</taxon>
        <taxon>rosids</taxon>
        <taxon>fabids</taxon>
        <taxon>Rosales</taxon>
        <taxon>Rhamnaceae</taxon>
        <taxon>Paliureae</taxon>
        <taxon>Ziziphus</taxon>
    </lineage>
</organism>
<dbReference type="PANTHER" id="PTHR31170:SF17">
    <property type="match status" value="1"/>
</dbReference>
<gene>
    <name evidence="2" type="ORF">FEM48_Zijuj06G0145000</name>
</gene>
<dbReference type="Proteomes" id="UP000813462">
    <property type="component" value="Unassembled WGS sequence"/>
</dbReference>
<name>A0A978V9U2_ZIZJJ</name>
<protein>
    <submittedName>
        <fullName evidence="2">Uncharacterized protein</fullName>
    </submittedName>
</protein>
<dbReference type="PANTHER" id="PTHR31170">
    <property type="entry name" value="BNAC04G53230D PROTEIN"/>
    <property type="match status" value="1"/>
</dbReference>
<keyword evidence="1" id="KW-0812">Transmembrane</keyword>